<comment type="caution">
    <text evidence="2">The sequence shown here is derived from an EMBL/GenBank/DDBJ whole genome shotgun (WGS) entry which is preliminary data.</text>
</comment>
<keyword evidence="1" id="KW-0812">Transmembrane</keyword>
<dbReference type="RefSeq" id="WP_066879323.1">
    <property type="nucleotide sequence ID" value="NZ_LODL01000002.1"/>
</dbReference>
<dbReference type="AlphaFoldDB" id="A0A133XP64"/>
<name>A0A133XP64_9RHOO</name>
<evidence type="ECO:0008006" key="4">
    <source>
        <dbReference type="Google" id="ProtNLM"/>
    </source>
</evidence>
<keyword evidence="1" id="KW-0472">Membrane</keyword>
<reference evidence="2 3" key="1">
    <citation type="submission" date="2015-12" db="EMBL/GenBank/DDBJ databases">
        <title>Nitrous oxide reduction kinetics distinguish bacteria harboring typical versus atypical NosZ.</title>
        <authorList>
            <person name="Yoon S."/>
            <person name="Nissen S."/>
            <person name="Park D."/>
            <person name="Sanford R.A."/>
            <person name="Loeffler F.E."/>
        </authorList>
    </citation>
    <scope>NUCLEOTIDE SEQUENCE [LARGE SCALE GENOMIC DNA]</scope>
    <source>
        <strain evidence="2 3">ATCC BAA-841</strain>
    </source>
</reference>
<accession>A0A133XP64</accession>
<dbReference type="EMBL" id="LODL01000002">
    <property type="protein sequence ID" value="KXB32720.1"/>
    <property type="molecule type" value="Genomic_DNA"/>
</dbReference>
<proteinExistence type="predicted"/>
<dbReference type="Proteomes" id="UP000070186">
    <property type="component" value="Unassembled WGS sequence"/>
</dbReference>
<gene>
    <name evidence="2" type="ORF">AT959_00530</name>
</gene>
<feature type="transmembrane region" description="Helical" evidence="1">
    <location>
        <begin position="65"/>
        <end position="84"/>
    </location>
</feature>
<evidence type="ECO:0000256" key="1">
    <source>
        <dbReference type="SAM" id="Phobius"/>
    </source>
</evidence>
<keyword evidence="3" id="KW-1185">Reference proteome</keyword>
<organism evidence="2 3">
    <name type="scientific">Dechloromonas denitrificans</name>
    <dbReference type="NCBI Taxonomy" id="281362"/>
    <lineage>
        <taxon>Bacteria</taxon>
        <taxon>Pseudomonadati</taxon>
        <taxon>Pseudomonadota</taxon>
        <taxon>Betaproteobacteria</taxon>
        <taxon>Rhodocyclales</taxon>
        <taxon>Azonexaceae</taxon>
        <taxon>Dechloromonas</taxon>
    </lineage>
</organism>
<dbReference type="STRING" id="281362.AT959_00530"/>
<evidence type="ECO:0000313" key="3">
    <source>
        <dbReference type="Proteomes" id="UP000070186"/>
    </source>
</evidence>
<feature type="transmembrane region" description="Helical" evidence="1">
    <location>
        <begin position="7"/>
        <end position="29"/>
    </location>
</feature>
<evidence type="ECO:0000313" key="2">
    <source>
        <dbReference type="EMBL" id="KXB32720.1"/>
    </source>
</evidence>
<sequence>MLFLIAALRAIIEMLGLCLIGQGMLALLAGPKRQANPIYQLFALITHAPRRVVAHLLPKAAGEKTIGICCFVVLFCLWIGLALMRKFV</sequence>
<protein>
    <recommendedName>
        <fullName evidence="4">YggT family protein</fullName>
    </recommendedName>
</protein>
<keyword evidence="1" id="KW-1133">Transmembrane helix</keyword>